<reference key="1">
    <citation type="submission" date="2010-11" db="EMBL/GenBank/DDBJ databases">
        <title>The complete genome of Leadbetterella byssophila DSM 17132.</title>
        <authorList>
            <consortium name="US DOE Joint Genome Institute (JGI-PGF)"/>
            <person name="Lucas S."/>
            <person name="Copeland A."/>
            <person name="Lapidus A."/>
            <person name="Glavina del Rio T."/>
            <person name="Dalin E."/>
            <person name="Tice H."/>
            <person name="Bruce D."/>
            <person name="Goodwin L."/>
            <person name="Pitluck S."/>
            <person name="Kyrpides N."/>
            <person name="Mavromatis K."/>
            <person name="Ivanova N."/>
            <person name="Teshima H."/>
            <person name="Brettin T."/>
            <person name="Detter J.C."/>
            <person name="Han C."/>
            <person name="Tapia R."/>
            <person name="Land M."/>
            <person name="Hauser L."/>
            <person name="Markowitz V."/>
            <person name="Cheng J.-F."/>
            <person name="Hugenholtz P."/>
            <person name="Woyke T."/>
            <person name="Wu D."/>
            <person name="Tindall B."/>
            <person name="Pomrenke H.G."/>
            <person name="Brambilla E."/>
            <person name="Klenk H.-P."/>
            <person name="Eisen J.A."/>
        </authorList>
    </citation>
    <scope>NUCLEOTIDE SEQUENCE [LARGE SCALE GENOMIC DNA]</scope>
    <source>
        <strain>DSM 17132</strain>
    </source>
</reference>
<sequence>MKTKLFTALLAAVVLSSCSSKESIGTFEYKADEEASAIEWKGSAPDHFHEGAFKVSATIQTNSDGKITAGEFKIPIASITNYDIPDETVKEQLLNHLLSPDFFNVALHPNAHFKITGVEEYQSAETNVNYLIIGDFSLLGQTHTIKIPAFIKVENNQISAVGSFILDRHKWEMNSYNDPAAPLYILPEVDIKLNLKFKKSN</sequence>
<dbReference type="HOGENOM" id="CLU_071003_2_0_10"/>
<dbReference type="AlphaFoldDB" id="E4RUS5"/>
<dbReference type="SUPFAM" id="SSF101874">
    <property type="entry name" value="YceI-like"/>
    <property type="match status" value="1"/>
</dbReference>
<dbReference type="Gene3D" id="2.40.128.110">
    <property type="entry name" value="Lipid/polyisoprenoid-binding, YceI-like"/>
    <property type="match status" value="1"/>
</dbReference>
<name>E4RUS5_LEAB4</name>
<dbReference type="KEGG" id="lby:Lbys_0292"/>
<dbReference type="RefSeq" id="WP_013407131.1">
    <property type="nucleotide sequence ID" value="NC_014655.1"/>
</dbReference>
<organism evidence="3 4">
    <name type="scientific">Leadbetterella byssophila (strain DSM 17132 / JCM 16389 / KACC 11308 / NBRC 106382 / 4M15)</name>
    <dbReference type="NCBI Taxonomy" id="649349"/>
    <lineage>
        <taxon>Bacteria</taxon>
        <taxon>Pseudomonadati</taxon>
        <taxon>Bacteroidota</taxon>
        <taxon>Cytophagia</taxon>
        <taxon>Cytophagales</taxon>
        <taxon>Leadbetterellaceae</taxon>
        <taxon>Leadbetterella</taxon>
    </lineage>
</organism>
<feature type="domain" description="Lipid/polyisoprenoid-binding YceI-like" evidence="2">
    <location>
        <begin position="28"/>
        <end position="198"/>
    </location>
</feature>
<evidence type="ECO:0000256" key="1">
    <source>
        <dbReference type="SAM" id="SignalP"/>
    </source>
</evidence>
<dbReference type="OrthoDB" id="951410at2"/>
<gene>
    <name evidence="3" type="ordered locus">Lbys_0292</name>
</gene>
<dbReference type="SMART" id="SM00867">
    <property type="entry name" value="YceI"/>
    <property type="match status" value="1"/>
</dbReference>
<protein>
    <submittedName>
        <fullName evidence="3">YceI family protein</fullName>
    </submittedName>
</protein>
<dbReference type="EMBL" id="CP002305">
    <property type="protein sequence ID" value="ADQ16076.1"/>
    <property type="molecule type" value="Genomic_DNA"/>
</dbReference>
<reference evidence="3 4" key="2">
    <citation type="journal article" date="2011" name="Stand. Genomic Sci.">
        <title>Complete genome sequence of Leadbetterella byssophila type strain (4M15).</title>
        <authorList>
            <person name="Abt B."/>
            <person name="Teshima H."/>
            <person name="Lucas S."/>
            <person name="Lapidus A."/>
            <person name="Del Rio T.G."/>
            <person name="Nolan M."/>
            <person name="Tice H."/>
            <person name="Cheng J.F."/>
            <person name="Pitluck S."/>
            <person name="Liolios K."/>
            <person name="Pagani I."/>
            <person name="Ivanova N."/>
            <person name="Mavromatis K."/>
            <person name="Pati A."/>
            <person name="Tapia R."/>
            <person name="Han C."/>
            <person name="Goodwin L."/>
            <person name="Chen A."/>
            <person name="Palaniappan K."/>
            <person name="Land M."/>
            <person name="Hauser L."/>
            <person name="Chang Y.J."/>
            <person name="Jeffries C.D."/>
            <person name="Rohde M."/>
            <person name="Goker M."/>
            <person name="Tindall B.J."/>
            <person name="Detter J.C."/>
            <person name="Woyke T."/>
            <person name="Bristow J."/>
            <person name="Eisen J.A."/>
            <person name="Markowitz V."/>
            <person name="Hugenholtz P."/>
            <person name="Klenk H.P."/>
            <person name="Kyrpides N.C."/>
        </authorList>
    </citation>
    <scope>NUCLEOTIDE SEQUENCE [LARGE SCALE GENOMIC DNA]</scope>
    <source>
        <strain evidence="4">DSM 17132 / JCM 16389 / KACC 11308 / NBRC 106382 / 4M15</strain>
    </source>
</reference>
<accession>E4RUS5</accession>
<dbReference type="Pfam" id="PF04264">
    <property type="entry name" value="YceI"/>
    <property type="match status" value="1"/>
</dbReference>
<keyword evidence="4" id="KW-1185">Reference proteome</keyword>
<dbReference type="eggNOG" id="COG2353">
    <property type="taxonomic scope" value="Bacteria"/>
</dbReference>
<dbReference type="InterPro" id="IPR007372">
    <property type="entry name" value="Lipid/polyisoprenoid-bd_YceI"/>
</dbReference>
<dbReference type="PROSITE" id="PS51257">
    <property type="entry name" value="PROKAR_LIPOPROTEIN"/>
    <property type="match status" value="1"/>
</dbReference>
<evidence type="ECO:0000313" key="3">
    <source>
        <dbReference type="EMBL" id="ADQ16076.1"/>
    </source>
</evidence>
<evidence type="ECO:0000313" key="4">
    <source>
        <dbReference type="Proteomes" id="UP000007435"/>
    </source>
</evidence>
<proteinExistence type="predicted"/>
<dbReference type="STRING" id="649349.Lbys_0292"/>
<feature type="signal peptide" evidence="1">
    <location>
        <begin position="1"/>
        <end position="22"/>
    </location>
</feature>
<dbReference type="PANTHER" id="PTHR34406:SF1">
    <property type="entry name" value="PROTEIN YCEI"/>
    <property type="match status" value="1"/>
</dbReference>
<feature type="chain" id="PRO_5003188151" evidence="1">
    <location>
        <begin position="23"/>
        <end position="201"/>
    </location>
</feature>
<dbReference type="InterPro" id="IPR036761">
    <property type="entry name" value="TTHA0802/YceI-like_sf"/>
</dbReference>
<evidence type="ECO:0000259" key="2">
    <source>
        <dbReference type="SMART" id="SM00867"/>
    </source>
</evidence>
<dbReference type="PANTHER" id="PTHR34406">
    <property type="entry name" value="PROTEIN YCEI"/>
    <property type="match status" value="1"/>
</dbReference>
<dbReference type="Proteomes" id="UP000007435">
    <property type="component" value="Chromosome"/>
</dbReference>
<keyword evidence="1" id="KW-0732">Signal</keyword>